<sequence length="72" mass="8009">MPLAGLFRHVRLVVRLVELTGADASEDVCNDLHDAVRAIVETTTGIARERGLNSDTIMNLISETRWFDRVGD</sequence>
<keyword evidence="2" id="KW-1185">Reference proteome</keyword>
<name>A0A1H3QZ54_9ACTN</name>
<dbReference type="STRING" id="137265.SAMN05421684_3318"/>
<accession>A0A1H3QZ54</accession>
<proteinExistence type="predicted"/>
<dbReference type="Proteomes" id="UP000199632">
    <property type="component" value="Unassembled WGS sequence"/>
</dbReference>
<dbReference type="EMBL" id="FNQB01000002">
    <property type="protein sequence ID" value="SDZ18707.1"/>
    <property type="molecule type" value="Genomic_DNA"/>
</dbReference>
<reference evidence="2" key="1">
    <citation type="submission" date="2016-10" db="EMBL/GenBank/DDBJ databases">
        <authorList>
            <person name="Varghese N."/>
            <person name="Submissions S."/>
        </authorList>
    </citation>
    <scope>NUCLEOTIDE SEQUENCE [LARGE SCALE GENOMIC DNA]</scope>
    <source>
        <strain evidence="2">DSM 44718</strain>
    </source>
</reference>
<dbReference type="AlphaFoldDB" id="A0A1H3QZ54"/>
<evidence type="ECO:0000313" key="2">
    <source>
        <dbReference type="Proteomes" id="UP000199632"/>
    </source>
</evidence>
<organism evidence="1 2">
    <name type="scientific">Asanoa ishikariensis</name>
    <dbReference type="NCBI Taxonomy" id="137265"/>
    <lineage>
        <taxon>Bacteria</taxon>
        <taxon>Bacillati</taxon>
        <taxon>Actinomycetota</taxon>
        <taxon>Actinomycetes</taxon>
        <taxon>Micromonosporales</taxon>
        <taxon>Micromonosporaceae</taxon>
        <taxon>Asanoa</taxon>
    </lineage>
</organism>
<evidence type="ECO:0000313" key="1">
    <source>
        <dbReference type="EMBL" id="SDZ18707.1"/>
    </source>
</evidence>
<gene>
    <name evidence="1" type="ORF">SAMN05421684_3318</name>
</gene>
<protein>
    <submittedName>
        <fullName evidence="1">Uncharacterized protein</fullName>
    </submittedName>
</protein>